<name>A0A429GFP4_9CREN</name>
<keyword evidence="1" id="KW-1133">Transmembrane helix</keyword>
<gene>
    <name evidence="2" type="ORF">D6D85_13255</name>
</gene>
<organism evidence="2 3">
    <name type="scientific">Candidatus Methanodesulfokora washburnensis</name>
    <dbReference type="NCBI Taxonomy" id="2478471"/>
    <lineage>
        <taxon>Archaea</taxon>
        <taxon>Thermoproteota</taxon>
        <taxon>Candidatus Korarchaeia</taxon>
        <taxon>Candidatus Korarchaeia incertae sedis</taxon>
        <taxon>Candidatus Methanodesulfokora</taxon>
    </lineage>
</organism>
<dbReference type="RefSeq" id="WP_125672429.1">
    <property type="nucleotide sequence ID" value="NZ_RCOS01000146.1"/>
</dbReference>
<comment type="caution">
    <text evidence="2">The sequence shown here is derived from an EMBL/GenBank/DDBJ whole genome shotgun (WGS) entry which is preliminary data.</text>
</comment>
<evidence type="ECO:0000313" key="3">
    <source>
        <dbReference type="Proteomes" id="UP000277582"/>
    </source>
</evidence>
<evidence type="ECO:0000313" key="2">
    <source>
        <dbReference type="EMBL" id="RSN72589.1"/>
    </source>
</evidence>
<proteinExistence type="predicted"/>
<sequence length="294" mass="32675">MREKLGSCSFCIRWSTRGFAISILLLIASIYLRITPLIVISAAVFTFFSVLTTLHFIFYVRRREKCIRRVSGESRRRFISTAFKLVVGLALYSMLGKIPEISAKPEIKPMRSVELAGKDLEEAVGKATASKDLRNVLDGFKADLRSAKAIRHFLSFNGRELTLLAVVVPISDNSIATYYEYSEPVSNIRTRAYLISIENEKAAIKRISINNHLIETEGSCVYECSTDSDCPWGETCISECCSWDQGCLGRCCGPCMVACAGSLASCLTCVLLWCPLCAIIYCCTQVEYICTPTP</sequence>
<accession>A0A429GFP4</accession>
<dbReference type="AlphaFoldDB" id="A0A429GFP4"/>
<keyword evidence="3" id="KW-1185">Reference proteome</keyword>
<dbReference type="EMBL" id="RCOS01000146">
    <property type="protein sequence ID" value="RSN72589.1"/>
    <property type="molecule type" value="Genomic_DNA"/>
</dbReference>
<evidence type="ECO:0000256" key="1">
    <source>
        <dbReference type="SAM" id="Phobius"/>
    </source>
</evidence>
<keyword evidence="1" id="KW-0812">Transmembrane</keyword>
<feature type="transmembrane region" description="Helical" evidence="1">
    <location>
        <begin position="78"/>
        <end position="95"/>
    </location>
</feature>
<reference evidence="2 3" key="1">
    <citation type="submission" date="2018-10" db="EMBL/GenBank/DDBJ databases">
        <title>Co-occurring genomic capacity for anaerobic methane metabolism and dissimilatory sulfite reduction discovered in the Korarchaeota.</title>
        <authorList>
            <person name="Mckay L.J."/>
            <person name="Dlakic M."/>
            <person name="Fields M.W."/>
            <person name="Delmont T.O."/>
            <person name="Eren A.M."/>
            <person name="Jay Z.J."/>
            <person name="Klingelsmith K.B."/>
            <person name="Rusch D.B."/>
            <person name="Inskeep W.P."/>
        </authorList>
    </citation>
    <scope>NUCLEOTIDE SEQUENCE [LARGE SCALE GENOMIC DNA]</scope>
    <source>
        <strain evidence="2 3">MDKW</strain>
    </source>
</reference>
<protein>
    <submittedName>
        <fullName evidence="2">Uncharacterized protein</fullName>
    </submittedName>
</protein>
<feature type="transmembrane region" description="Helical" evidence="1">
    <location>
        <begin position="12"/>
        <end position="32"/>
    </location>
</feature>
<dbReference type="Proteomes" id="UP000277582">
    <property type="component" value="Unassembled WGS sequence"/>
</dbReference>
<keyword evidence="1" id="KW-0472">Membrane</keyword>
<feature type="transmembrane region" description="Helical" evidence="1">
    <location>
        <begin position="38"/>
        <end position="58"/>
    </location>
</feature>